<dbReference type="InterPro" id="IPR029044">
    <property type="entry name" value="Nucleotide-diphossugar_trans"/>
</dbReference>
<dbReference type="RefSeq" id="XP_001209691.1">
    <property type="nucleotide sequence ID" value="XM_001209691.1"/>
</dbReference>
<keyword evidence="4" id="KW-0808">Transferase</keyword>
<evidence type="ECO:0000313" key="9">
    <source>
        <dbReference type="Proteomes" id="UP000007963"/>
    </source>
</evidence>
<comment type="similarity">
    <text evidence="3">Belongs to the MNN1/MNT family.</text>
</comment>
<gene>
    <name evidence="8" type="ORF">ATEG_07005</name>
</gene>
<feature type="compositionally biased region" description="Low complexity" evidence="6">
    <location>
        <begin position="52"/>
        <end position="67"/>
    </location>
</feature>
<dbReference type="PANTHER" id="PTHR31646:SF5">
    <property type="entry name" value="(MNN2), PUTATIVE (AFU_ORTHOLOGUE AFUA_6G04450)-RELATED"/>
    <property type="match status" value="1"/>
</dbReference>
<name>Q0CH37_ASPTN</name>
<dbReference type="PANTHER" id="PTHR31646">
    <property type="entry name" value="ALPHA-1,2-MANNOSYLTRANSFERASE MNN2"/>
    <property type="match status" value="1"/>
</dbReference>
<evidence type="ECO:0000256" key="4">
    <source>
        <dbReference type="ARBA" id="ARBA00022679"/>
    </source>
</evidence>
<organism evidence="8 9">
    <name type="scientific">Aspergillus terreus (strain NIH 2624 / FGSC A1156)</name>
    <dbReference type="NCBI Taxonomy" id="341663"/>
    <lineage>
        <taxon>Eukaryota</taxon>
        <taxon>Fungi</taxon>
        <taxon>Dikarya</taxon>
        <taxon>Ascomycota</taxon>
        <taxon>Pezizomycotina</taxon>
        <taxon>Eurotiomycetes</taxon>
        <taxon>Eurotiomycetidae</taxon>
        <taxon>Eurotiales</taxon>
        <taxon>Aspergillaceae</taxon>
        <taxon>Aspergillus</taxon>
        <taxon>Aspergillus subgen. Circumdati</taxon>
    </lineage>
</organism>
<dbReference type="GeneID" id="4318874"/>
<evidence type="ECO:0000256" key="5">
    <source>
        <dbReference type="ARBA" id="ARBA00023034"/>
    </source>
</evidence>
<dbReference type="Proteomes" id="UP000007963">
    <property type="component" value="Unassembled WGS sequence"/>
</dbReference>
<comment type="subcellular location">
    <subcellularLocation>
        <location evidence="1">Golgi apparatus</location>
    </subcellularLocation>
</comment>
<comment type="pathway">
    <text evidence="2">Protein modification; protein glycosylation.</text>
</comment>
<keyword evidence="7" id="KW-0732">Signal</keyword>
<evidence type="ECO:0000256" key="6">
    <source>
        <dbReference type="SAM" id="MobiDB-lite"/>
    </source>
</evidence>
<protein>
    <recommendedName>
        <fullName evidence="10">Alpha-1,2-mannosyltransferase</fullName>
    </recommendedName>
</protein>
<evidence type="ECO:0000256" key="2">
    <source>
        <dbReference type="ARBA" id="ARBA00004922"/>
    </source>
</evidence>
<dbReference type="InterPro" id="IPR022751">
    <property type="entry name" value="Alpha_mannosyltransferase"/>
</dbReference>
<dbReference type="VEuPathDB" id="FungiDB:ATEG_07005"/>
<sequence>MSWPRPCSRLRTLLLAVSLAFILAWSLSQRHQSPILRPHNIITDPTADRHSFSSSSSSFSAAPSGAATTNGESHAAASGTHLAGHIKFWSKFQPLLAKYEPKCEPPLRLGNAASVRFEQADPNDRADLLDMYPEDVETMRTAHRGFVEDLRAQSLDLHYLPNTRGLVSTAGGSYLPVLVISLRMLRQTGSELPVEVFLANDDEYEPYICDVVLPSLNARCVVLSHIFDAVPKTAEIQKYQFKLFAMLFSSFEEILFLDADAFPLLPPETLFTSEPFRSKHMVTWPDFWATTVSPYYYEIAAQPDPAAQSIRQSSESGELLLSKKTHTKSLLLSTYYNFWGPDFYYPLLSQGAAGEGDKETFVAAALALGEPYYQVTEPICAIGHGTKGGLAGSAMVQFDPTEDYALTQQGEWRVLGTSKAAPPRAFFIHANFPKFNPATVFNKDQSVTPAFADDGSYTRAWTIPEEVIQDFGVDVERRFWKEIVWTACELEHKFDSWKGQKGICKQAKRYWTAMFAGKRS</sequence>
<dbReference type="Gene3D" id="3.90.550.10">
    <property type="entry name" value="Spore Coat Polysaccharide Biosynthesis Protein SpsA, Chain A"/>
    <property type="match status" value="1"/>
</dbReference>
<reference evidence="9" key="1">
    <citation type="submission" date="2005-09" db="EMBL/GenBank/DDBJ databases">
        <title>Annotation of the Aspergillus terreus NIH2624 genome.</title>
        <authorList>
            <person name="Birren B.W."/>
            <person name="Lander E.S."/>
            <person name="Galagan J.E."/>
            <person name="Nusbaum C."/>
            <person name="Devon K."/>
            <person name="Henn M."/>
            <person name="Ma L.-J."/>
            <person name="Jaffe D.B."/>
            <person name="Butler J."/>
            <person name="Alvarez P."/>
            <person name="Gnerre S."/>
            <person name="Grabherr M."/>
            <person name="Kleber M."/>
            <person name="Mauceli E.W."/>
            <person name="Brockman W."/>
            <person name="Rounsley S."/>
            <person name="Young S.K."/>
            <person name="LaButti K."/>
            <person name="Pushparaj V."/>
            <person name="DeCaprio D."/>
            <person name="Crawford M."/>
            <person name="Koehrsen M."/>
            <person name="Engels R."/>
            <person name="Montgomery P."/>
            <person name="Pearson M."/>
            <person name="Howarth C."/>
            <person name="Larson L."/>
            <person name="Luoma S."/>
            <person name="White J."/>
            <person name="Alvarado L."/>
            <person name="Kodira C.D."/>
            <person name="Zeng Q."/>
            <person name="Oleary S."/>
            <person name="Yandava C."/>
            <person name="Denning D.W."/>
            <person name="Nierman W.C."/>
            <person name="Milne T."/>
            <person name="Madden K."/>
        </authorList>
    </citation>
    <scope>NUCLEOTIDE SEQUENCE [LARGE SCALE GENOMIC DNA]</scope>
    <source>
        <strain evidence="9">NIH 2624 / FGSC A1156</strain>
    </source>
</reference>
<dbReference type="SUPFAM" id="SSF53448">
    <property type="entry name" value="Nucleotide-diphospho-sugar transferases"/>
    <property type="match status" value="1"/>
</dbReference>
<evidence type="ECO:0000256" key="3">
    <source>
        <dbReference type="ARBA" id="ARBA00009105"/>
    </source>
</evidence>
<dbReference type="AlphaFoldDB" id="Q0CH37"/>
<dbReference type="Pfam" id="PF11051">
    <property type="entry name" value="Mannosyl_trans3"/>
    <property type="match status" value="2"/>
</dbReference>
<feature type="signal peptide" evidence="7">
    <location>
        <begin position="1"/>
        <end position="28"/>
    </location>
</feature>
<evidence type="ECO:0000256" key="7">
    <source>
        <dbReference type="SAM" id="SignalP"/>
    </source>
</evidence>
<dbReference type="GO" id="GO:0005794">
    <property type="term" value="C:Golgi apparatus"/>
    <property type="evidence" value="ECO:0007669"/>
    <property type="project" value="UniProtKB-SubCell"/>
</dbReference>
<dbReference type="EMBL" id="CH476603">
    <property type="protein sequence ID" value="EAU32389.1"/>
    <property type="molecule type" value="Genomic_DNA"/>
</dbReference>
<feature type="region of interest" description="Disordered" evidence="6">
    <location>
        <begin position="47"/>
        <end position="73"/>
    </location>
</feature>
<evidence type="ECO:0000256" key="1">
    <source>
        <dbReference type="ARBA" id="ARBA00004555"/>
    </source>
</evidence>
<dbReference type="STRING" id="341663.Q0CH37"/>
<evidence type="ECO:0008006" key="10">
    <source>
        <dbReference type="Google" id="ProtNLM"/>
    </source>
</evidence>
<proteinExistence type="inferred from homology"/>
<accession>Q0CH37</accession>
<dbReference type="OMA" id="SKNMVTW"/>
<feature type="chain" id="PRO_5004170134" description="Alpha-1,2-mannosyltransferase" evidence="7">
    <location>
        <begin position="29"/>
        <end position="520"/>
    </location>
</feature>
<keyword evidence="5" id="KW-0333">Golgi apparatus</keyword>
<dbReference type="GO" id="GO:0046354">
    <property type="term" value="P:mannan biosynthetic process"/>
    <property type="evidence" value="ECO:0007669"/>
    <property type="project" value="TreeGrafter"/>
</dbReference>
<dbReference type="HOGENOM" id="CLU_013298_0_1_1"/>
<dbReference type="GO" id="GO:0000026">
    <property type="term" value="F:alpha-1,2-mannosyltransferase activity"/>
    <property type="evidence" value="ECO:0007669"/>
    <property type="project" value="TreeGrafter"/>
</dbReference>
<dbReference type="eggNOG" id="ENOG502QQ16">
    <property type="taxonomic scope" value="Eukaryota"/>
</dbReference>
<dbReference type="OrthoDB" id="4484309at2759"/>
<evidence type="ECO:0000313" key="8">
    <source>
        <dbReference type="EMBL" id="EAU32389.1"/>
    </source>
</evidence>